<reference evidence="4" key="2">
    <citation type="submission" date="2006-04" db="EMBL/GenBank/DDBJ databases">
        <authorList>
            <person name="Underwood B.A."/>
            <person name="Xiao Y."/>
            <person name="Moskal W."/>
            <person name="Monaghan E."/>
            <person name="Wang W."/>
            <person name="Redman J."/>
            <person name="Wu H.C."/>
            <person name="Utterback T."/>
            <person name="Town C.D."/>
        </authorList>
    </citation>
    <scope>NUCLEOTIDE SEQUENCE</scope>
</reference>
<dbReference type="HOGENOM" id="CLU_2007054_0_0_1"/>
<dbReference type="TAIR" id="AT2G27229"/>
<evidence type="ECO:0007829" key="7">
    <source>
        <dbReference type="ProteomicsDB" id="Q1G3C0"/>
    </source>
</evidence>
<reference evidence="5" key="3">
    <citation type="submission" date="2011-02" db="EMBL/GenBank/DDBJ databases">
        <authorList>
            <consortium name="TAIR"/>
            <person name="Swarbreck D."/>
            <person name="Lamesch P."/>
            <person name="Wilks C."/>
            <person name="Huala E."/>
        </authorList>
    </citation>
    <scope>NUCLEOTIDE SEQUENCE</scope>
</reference>
<dbReference type="EMBL" id="DQ487664">
    <property type="protein sequence ID" value="ABF59435.1"/>
    <property type="molecule type" value="Genomic_DNA"/>
</dbReference>
<organism evidence="4">
    <name type="scientific">Arabidopsis thaliana</name>
    <name type="common">Mouse-ear cress</name>
    <dbReference type="NCBI Taxonomy" id="3702"/>
    <lineage>
        <taxon>Eukaryota</taxon>
        <taxon>Viridiplantae</taxon>
        <taxon>Streptophyta</taxon>
        <taxon>Embryophyta</taxon>
        <taxon>Tracheophyta</taxon>
        <taxon>Spermatophyta</taxon>
        <taxon>Magnoliopsida</taxon>
        <taxon>eudicotyledons</taxon>
        <taxon>Gunneridae</taxon>
        <taxon>Pentapetalae</taxon>
        <taxon>rosids</taxon>
        <taxon>malvids</taxon>
        <taxon>Brassicales</taxon>
        <taxon>Brassicaceae</taxon>
        <taxon>Camelineae</taxon>
        <taxon>Arabidopsis</taxon>
    </lineage>
</organism>
<evidence type="ECO:0000313" key="3">
    <source>
        <dbReference type="Araport" id="AT2G27229"/>
    </source>
</evidence>
<dbReference type="ProteomicsDB" id="183182"/>
<dbReference type="KEGG" id="ath:AT2G27229"/>
<dbReference type="RefSeq" id="NP_001118396.1">
    <property type="nucleotide sequence ID" value="NM_001124924.2"/>
</dbReference>
<evidence type="ECO:0000313" key="5">
    <source>
        <dbReference type="EMBL" id="AEC07957.1"/>
    </source>
</evidence>
<evidence type="ECO:0000259" key="2">
    <source>
        <dbReference type="Pfam" id="PF14432"/>
    </source>
</evidence>
<keyword evidence="6" id="KW-1185">Reference proteome</keyword>
<comment type="similarity">
    <text evidence="1">Belongs to the PPR family. PCMP-H subfamily.</text>
</comment>
<dbReference type="GO" id="GO:0008270">
    <property type="term" value="F:zinc ion binding"/>
    <property type="evidence" value="ECO:0007669"/>
    <property type="project" value="InterPro"/>
</dbReference>
<reference evidence="6" key="5">
    <citation type="journal article" date="2017" name="Plant J.">
        <title>Araport11: a complete reannotation of the Arabidopsis thaliana reference genome.</title>
        <authorList>
            <person name="Cheng C.Y."/>
            <person name="Krishnakumar V."/>
            <person name="Chan A.P."/>
            <person name="Thibaud-Nissen F."/>
            <person name="Schobel S."/>
            <person name="Town C.D."/>
        </authorList>
    </citation>
    <scope>GENOME REANNOTATION</scope>
    <source>
        <strain evidence="6">cv. Columbia</strain>
    </source>
</reference>
<name>Q1G3C0_ARATH</name>
<dbReference type="Pfam" id="PF14432">
    <property type="entry name" value="DYW_deaminase"/>
    <property type="match status" value="1"/>
</dbReference>
<dbReference type="AlphaFoldDB" id="Q1G3C0"/>
<feature type="domain" description="DYW" evidence="2">
    <location>
        <begin position="25"/>
        <end position="52"/>
    </location>
</feature>
<gene>
    <name evidence="3 5" type="ordered locus">At2g27229</name>
</gene>
<dbReference type="Proteomes" id="UP000006548">
    <property type="component" value="Chromosome 2"/>
</dbReference>
<dbReference type="EMBL" id="CP002685">
    <property type="protein sequence ID" value="AEC07957.1"/>
    <property type="molecule type" value="Genomic_DNA"/>
</dbReference>
<proteinExistence type="evidence at protein level"/>
<reference evidence="5" key="4">
    <citation type="submission" date="2016-05" db="EMBL/GenBank/DDBJ databases">
        <authorList>
            <person name="Krishnakumar V."/>
            <person name="Cheng C.-Y."/>
            <person name="Chan A.P."/>
            <person name="Schobel S."/>
            <person name="Kim M."/>
            <person name="Ferlanti E.S."/>
            <person name="Belyaeva I."/>
            <person name="Rosen B.D."/>
            <person name="Micklem G."/>
            <person name="Miller J.R."/>
            <person name="Vaughn M."/>
            <person name="Town C.D."/>
        </authorList>
    </citation>
    <scope>NUCLEOTIDE SEQUENCE</scope>
</reference>
<dbReference type="GeneID" id="6241406"/>
<evidence type="ECO:0000313" key="6">
    <source>
        <dbReference type="Proteomes" id="UP000006548"/>
    </source>
</evidence>
<dbReference type="PaxDb" id="3702-AT2G27229.1"/>
<accession>Q1G3C0</accession>
<reference evidence="5 6" key="1">
    <citation type="journal article" date="1999" name="Nature">
        <title>Sequence and analysis of chromosome 2 of the plant Arabidopsis thaliana.</title>
        <authorList>
            <person name="Lin X."/>
            <person name="Kaul S."/>
            <person name="Rounsley S."/>
            <person name="Shea T.P."/>
            <person name="Benito M.I."/>
            <person name="Town C.D."/>
            <person name="Fujii C.Y."/>
            <person name="Mason T."/>
            <person name="Bowman C.L."/>
            <person name="Barnstead M."/>
            <person name="Feldblyum T.V."/>
            <person name="Buell C.R."/>
            <person name="Ketchum K.A."/>
            <person name="Lee J."/>
            <person name="Ronning C.M."/>
            <person name="Koo H.L."/>
            <person name="Moffat K.S."/>
            <person name="Cronin L.A."/>
            <person name="Shen M."/>
            <person name="Pai G."/>
            <person name="Van Aken S."/>
            <person name="Umayam L."/>
            <person name="Tallon L.J."/>
            <person name="Gill J.E."/>
            <person name="Adams M.D."/>
            <person name="Carrera A.J."/>
            <person name="Creasy T.H."/>
            <person name="Goodman H.M."/>
            <person name="Somerville C.R."/>
            <person name="Copenhaver G.P."/>
            <person name="Preuss D."/>
            <person name="Nierman W.C."/>
            <person name="White O."/>
            <person name="Eisen J.A."/>
            <person name="Salzberg S.L."/>
            <person name="Fraser C.M."/>
            <person name="Venter J.C."/>
        </authorList>
    </citation>
    <scope>NUCLEOTIDE SEQUENCE [LARGE SCALE GENOMIC DNA]</scope>
    <source>
        <strain evidence="6">cv. Columbia</strain>
    </source>
</reference>
<dbReference type="InterPro" id="IPR032867">
    <property type="entry name" value="DYW_dom"/>
</dbReference>
<evidence type="ECO:0000256" key="1">
    <source>
        <dbReference type="ARBA" id="ARBA00006643"/>
    </source>
</evidence>
<dbReference type="ExpressionAtlas" id="Q1G3C0">
    <property type="expression patterns" value="baseline and differential"/>
</dbReference>
<dbReference type="Araport" id="AT2G27229"/>
<evidence type="ECO:0000313" key="4">
    <source>
        <dbReference type="EMBL" id="ABF59435.1"/>
    </source>
</evidence>
<sequence length="124" mass="14714">MAIYASSSKSPLLQRQQLGFSRIQVFIWKITEREIIVRDLNRFHHFKNGLVVITGNLKKTGETIFKNRFQLIVICEPIYSWYRKTLGGKRFQLCLRRLSRNKESFFISAMDTAYRSHVDRTEIL</sequence>
<protein>
    <submittedName>
        <fullName evidence="5">Pentatricopeptide repeat (PPR) superfamily protein</fullName>
    </submittedName>
</protein>
<keyword evidence="7" id="KW-1267">Proteomics identification</keyword>